<feature type="region of interest" description="Disordered" evidence="1">
    <location>
        <begin position="883"/>
        <end position="988"/>
    </location>
</feature>
<dbReference type="PANTHER" id="PTHR31912:SF34">
    <property type="entry name" value="NOTOCHORD-RELATED PROTEIN"/>
    <property type="match status" value="1"/>
</dbReference>
<dbReference type="AlphaFoldDB" id="A0A5C3PWY9"/>
<organism evidence="2 3">
    <name type="scientific">Polyporus arcularius HHB13444</name>
    <dbReference type="NCBI Taxonomy" id="1314778"/>
    <lineage>
        <taxon>Eukaryota</taxon>
        <taxon>Fungi</taxon>
        <taxon>Dikarya</taxon>
        <taxon>Basidiomycota</taxon>
        <taxon>Agaricomycotina</taxon>
        <taxon>Agaricomycetes</taxon>
        <taxon>Polyporales</taxon>
        <taxon>Polyporaceae</taxon>
        <taxon>Polyporus</taxon>
    </lineage>
</organism>
<evidence type="ECO:0000256" key="1">
    <source>
        <dbReference type="SAM" id="MobiDB-lite"/>
    </source>
</evidence>
<feature type="compositionally biased region" description="Basic and acidic residues" evidence="1">
    <location>
        <begin position="888"/>
        <end position="905"/>
    </location>
</feature>
<dbReference type="Proteomes" id="UP000308197">
    <property type="component" value="Unassembled WGS sequence"/>
</dbReference>
<evidence type="ECO:0000313" key="2">
    <source>
        <dbReference type="EMBL" id="TFK90573.1"/>
    </source>
</evidence>
<feature type="compositionally biased region" description="Polar residues" evidence="1">
    <location>
        <begin position="925"/>
        <end position="944"/>
    </location>
</feature>
<name>A0A5C3PWY9_9APHY</name>
<keyword evidence="3" id="KW-1185">Reference proteome</keyword>
<dbReference type="PANTHER" id="PTHR31912">
    <property type="entry name" value="IP13529P"/>
    <property type="match status" value="1"/>
</dbReference>
<reference evidence="2 3" key="1">
    <citation type="journal article" date="2019" name="Nat. Ecol. Evol.">
        <title>Megaphylogeny resolves global patterns of mushroom evolution.</title>
        <authorList>
            <person name="Varga T."/>
            <person name="Krizsan K."/>
            <person name="Foldi C."/>
            <person name="Dima B."/>
            <person name="Sanchez-Garcia M."/>
            <person name="Sanchez-Ramirez S."/>
            <person name="Szollosi G.J."/>
            <person name="Szarkandi J.G."/>
            <person name="Papp V."/>
            <person name="Albert L."/>
            <person name="Andreopoulos W."/>
            <person name="Angelini C."/>
            <person name="Antonin V."/>
            <person name="Barry K.W."/>
            <person name="Bougher N.L."/>
            <person name="Buchanan P."/>
            <person name="Buyck B."/>
            <person name="Bense V."/>
            <person name="Catcheside P."/>
            <person name="Chovatia M."/>
            <person name="Cooper J."/>
            <person name="Damon W."/>
            <person name="Desjardin D."/>
            <person name="Finy P."/>
            <person name="Geml J."/>
            <person name="Haridas S."/>
            <person name="Hughes K."/>
            <person name="Justo A."/>
            <person name="Karasinski D."/>
            <person name="Kautmanova I."/>
            <person name="Kiss B."/>
            <person name="Kocsube S."/>
            <person name="Kotiranta H."/>
            <person name="LaButti K.M."/>
            <person name="Lechner B.E."/>
            <person name="Liimatainen K."/>
            <person name="Lipzen A."/>
            <person name="Lukacs Z."/>
            <person name="Mihaltcheva S."/>
            <person name="Morgado L.N."/>
            <person name="Niskanen T."/>
            <person name="Noordeloos M.E."/>
            <person name="Ohm R.A."/>
            <person name="Ortiz-Santana B."/>
            <person name="Ovrebo C."/>
            <person name="Racz N."/>
            <person name="Riley R."/>
            <person name="Savchenko A."/>
            <person name="Shiryaev A."/>
            <person name="Soop K."/>
            <person name="Spirin V."/>
            <person name="Szebenyi C."/>
            <person name="Tomsovsky M."/>
            <person name="Tulloss R.E."/>
            <person name="Uehling J."/>
            <person name="Grigoriev I.V."/>
            <person name="Vagvolgyi C."/>
            <person name="Papp T."/>
            <person name="Martin F.M."/>
            <person name="Miettinen O."/>
            <person name="Hibbett D.S."/>
            <person name="Nagy L.G."/>
        </authorList>
    </citation>
    <scope>NUCLEOTIDE SEQUENCE [LARGE SCALE GENOMIC DNA]</scope>
    <source>
        <strain evidence="2 3">HHB13444</strain>
    </source>
</reference>
<feature type="compositionally biased region" description="Basic residues" evidence="1">
    <location>
        <begin position="906"/>
        <end position="922"/>
    </location>
</feature>
<dbReference type="EMBL" id="ML211042">
    <property type="protein sequence ID" value="TFK90573.1"/>
    <property type="molecule type" value="Genomic_DNA"/>
</dbReference>
<proteinExistence type="predicted"/>
<evidence type="ECO:0000313" key="3">
    <source>
        <dbReference type="Proteomes" id="UP000308197"/>
    </source>
</evidence>
<protein>
    <submittedName>
        <fullName evidence="2">Uncharacterized protein</fullName>
    </submittedName>
</protein>
<sequence>MKLFLWVLREAGVKDAPTFHYLRTMQAKIRELCGIPTIPCRSPMGNVFWMVDVRAVLAKDYSNRDTRAYLQVYPEILEDGSVSEVYHASKWLDADDLSVLSPMYDAGSGYHFYVNEVTLCTNGDLVVPYRWIVYHGEVHADSYPVVIDEEKRATIDRNMSRRIPVRALAANYFDLEHRGGIPHWVDDEDLPEMPNPLRKIAGGDPLYSSFVNHFADDVSGNRSKSWNKHLNAYFTHANLPRRFLQQESHVHFLSTSPHASAAEQFHGFKTVVESTHTQPVRVHDALTGQFARFRVFVNAEPSDNPMQSEISGHIGGNGNFFCRKCDVGGNTESKETDHGFHCLFHPGQPRTRQGILDEVKRQVYLACSGVEKPVKVRQRETGVKDAYTQYWIDDLIKRARAMKQDHPELTEDDIRTELISWADANADKIYNPFFTLRGLDPTRDTPVEILHTVLLGVVKYVWHWSHTSWTAEQKKTYSIRLQATDSNGLTIHAIRANYIMQYANSLIGRQLKTVAQATVFHVYDLLPDSLFDLWVAIGHMTALIWFPVIRDKEMYKGDLRVAIANVLDAFAAVDPSKILAKIKLHLLVHAPEDIDRFGPLIAMCTELFEKFNGTFRYASIHSNHQAPSRDIARELADQESLRHRLTGGTWLDRGDWQRAGPRVLDFLRENPNMQGLVGWCPDDGPEPGSYRLAAVSEEAKERPTIVLRNTAVTMALNNTLYDLDETYTLCKYVVSQAGDICAVGTWVCSQSPIQPDTVLLGRIAHLLAHPADKIALVVLDIFEVGSTQHPKFRMPVLARRYGEASYVIVKSQDLRFNFNVQHDCKAAGCSATGTRHVSQERQQSERTEAYIEHRDLQRFIINLHSLHNPHLIRSVLPRELTTPVPQTEELRREQHDKNAHSLRVERAKKKAAANAKKAKKAANKVASQRTASKNKQARTSTQRTAAHGAGGVEMNIADDGGGNGEDDDRASAAPDRSQLEGRKRRRIE</sequence>
<dbReference type="InParanoid" id="A0A5C3PWY9"/>
<dbReference type="STRING" id="1314778.A0A5C3PWY9"/>
<accession>A0A5C3PWY9</accession>
<gene>
    <name evidence="2" type="ORF">K466DRAFT_516936</name>
</gene>